<dbReference type="EMBL" id="MGEH01000032">
    <property type="protein sequence ID" value="OGL78377.1"/>
    <property type="molecule type" value="Genomic_DNA"/>
</dbReference>
<keyword evidence="11 15" id="KW-0819">tRNA processing</keyword>
<proteinExistence type="inferred from homology"/>
<comment type="caution">
    <text evidence="19">The sequence shown here is derived from an EMBL/GenBank/DDBJ whole genome shotgun (WGS) entry which is preliminary data.</text>
</comment>
<evidence type="ECO:0000256" key="13">
    <source>
        <dbReference type="ARBA" id="ARBA00033392"/>
    </source>
</evidence>
<comment type="function">
    <text evidence="1 15 17">Specifically methylates guanosine-37 in various tRNAs.</text>
</comment>
<comment type="catalytic activity">
    <reaction evidence="14 15 17">
        <text>guanosine(37) in tRNA + S-adenosyl-L-methionine = N(1)-methylguanosine(37) in tRNA + S-adenosyl-L-homocysteine + H(+)</text>
        <dbReference type="Rhea" id="RHEA:36899"/>
        <dbReference type="Rhea" id="RHEA-COMP:10145"/>
        <dbReference type="Rhea" id="RHEA-COMP:10147"/>
        <dbReference type="ChEBI" id="CHEBI:15378"/>
        <dbReference type="ChEBI" id="CHEBI:57856"/>
        <dbReference type="ChEBI" id="CHEBI:59789"/>
        <dbReference type="ChEBI" id="CHEBI:73542"/>
        <dbReference type="ChEBI" id="CHEBI:74269"/>
        <dbReference type="EC" id="2.1.1.228"/>
    </reaction>
</comment>
<name>A0A1F7UL01_9BACT</name>
<dbReference type="InterPro" id="IPR002649">
    <property type="entry name" value="tRNA_m1G_MeTrfase_TrmD"/>
</dbReference>
<comment type="similarity">
    <text evidence="3 15 17">Belongs to the RNA methyltransferase TrmD family.</text>
</comment>
<evidence type="ECO:0000256" key="3">
    <source>
        <dbReference type="ARBA" id="ARBA00007630"/>
    </source>
</evidence>
<evidence type="ECO:0000256" key="16">
    <source>
        <dbReference type="PIRSR" id="PIRSR000386-1"/>
    </source>
</evidence>
<evidence type="ECO:0000259" key="18">
    <source>
        <dbReference type="Pfam" id="PF01746"/>
    </source>
</evidence>
<dbReference type="FunFam" id="3.40.1280.10:FF:000001">
    <property type="entry name" value="tRNA (guanine-N(1)-)-methyltransferase"/>
    <property type="match status" value="1"/>
</dbReference>
<keyword evidence="8 15" id="KW-0489">Methyltransferase</keyword>
<evidence type="ECO:0000256" key="15">
    <source>
        <dbReference type="HAMAP-Rule" id="MF_00605"/>
    </source>
</evidence>
<evidence type="ECO:0000256" key="4">
    <source>
        <dbReference type="ARBA" id="ARBA00011738"/>
    </source>
</evidence>
<protein>
    <recommendedName>
        <fullName evidence="6 15">tRNA (guanine-N(1)-)-methyltransferase</fullName>
        <ecNumber evidence="5 15">2.1.1.228</ecNumber>
    </recommendedName>
    <alternativeName>
        <fullName evidence="12 15">M1G-methyltransferase</fullName>
    </alternativeName>
    <alternativeName>
        <fullName evidence="13 15">tRNA [GM37] methyltransferase</fullName>
    </alternativeName>
</protein>
<evidence type="ECO:0000256" key="14">
    <source>
        <dbReference type="ARBA" id="ARBA00047783"/>
    </source>
</evidence>
<dbReference type="PIRSF" id="PIRSF000386">
    <property type="entry name" value="tRNA_mtase"/>
    <property type="match status" value="1"/>
</dbReference>
<comment type="subunit">
    <text evidence="4 15 17">Homodimer.</text>
</comment>
<organism evidence="19 20">
    <name type="scientific">Candidatus Uhrbacteria bacterium RIFCSPHIGHO2_12_FULL_60_25</name>
    <dbReference type="NCBI Taxonomy" id="1802399"/>
    <lineage>
        <taxon>Bacteria</taxon>
        <taxon>Candidatus Uhriibacteriota</taxon>
    </lineage>
</organism>
<dbReference type="EC" id="2.1.1.228" evidence="5 15"/>
<dbReference type="GO" id="GO:0002939">
    <property type="term" value="P:tRNA N1-guanine methylation"/>
    <property type="evidence" value="ECO:0007669"/>
    <property type="project" value="TreeGrafter"/>
</dbReference>
<evidence type="ECO:0000256" key="17">
    <source>
        <dbReference type="RuleBase" id="RU003464"/>
    </source>
</evidence>
<keyword evidence="7 15" id="KW-0963">Cytoplasm</keyword>
<dbReference type="NCBIfam" id="TIGR00088">
    <property type="entry name" value="trmD"/>
    <property type="match status" value="1"/>
</dbReference>
<dbReference type="CDD" id="cd18080">
    <property type="entry name" value="TrmD-like"/>
    <property type="match status" value="1"/>
</dbReference>
<sequence>MKKRPLRVDVITIFPEAFPGYLEASILGRAQKKRLLDVRVHQLRRWTHDRHKTVDDKPFGGGPGMVMKVQPFHEALVSLGLRSKKSGRKTSKAKKTRIIVTSASGKLFTHADAVRLSKYDRLAFLCGRYEGIDERVLDRLADEALSIGPYVLTGGELPALVMLDAIARQRPGVLGKQESLAEESWSDGGREYPHYTRPEVYLGMKVPSVLMGGNHKKIAEWRKEQRKK</sequence>
<reference evidence="19 20" key="1">
    <citation type="journal article" date="2016" name="Nat. Commun.">
        <title>Thousands of microbial genomes shed light on interconnected biogeochemical processes in an aquifer system.</title>
        <authorList>
            <person name="Anantharaman K."/>
            <person name="Brown C.T."/>
            <person name="Hug L.A."/>
            <person name="Sharon I."/>
            <person name="Castelle C.J."/>
            <person name="Probst A.J."/>
            <person name="Thomas B.C."/>
            <person name="Singh A."/>
            <person name="Wilkins M.J."/>
            <person name="Karaoz U."/>
            <person name="Brodie E.L."/>
            <person name="Williams K.H."/>
            <person name="Hubbard S.S."/>
            <person name="Banfield J.F."/>
        </authorList>
    </citation>
    <scope>NUCLEOTIDE SEQUENCE [LARGE SCALE GENOMIC DNA]</scope>
</reference>
<feature type="binding site" evidence="15 16">
    <location>
        <position position="127"/>
    </location>
    <ligand>
        <name>S-adenosyl-L-methionine</name>
        <dbReference type="ChEBI" id="CHEBI:59789"/>
    </ligand>
</feature>
<evidence type="ECO:0000313" key="19">
    <source>
        <dbReference type="EMBL" id="OGL78377.1"/>
    </source>
</evidence>
<dbReference type="InterPro" id="IPR029026">
    <property type="entry name" value="tRNA_m1G_MTases_N"/>
</dbReference>
<dbReference type="Gene3D" id="3.40.1280.10">
    <property type="match status" value="1"/>
</dbReference>
<dbReference type="Gene3D" id="1.10.1270.20">
    <property type="entry name" value="tRNA(m1g37)methyltransferase, domain 2"/>
    <property type="match status" value="1"/>
</dbReference>
<feature type="domain" description="tRNA methyltransferase TRMD/TRM10-type" evidence="18">
    <location>
        <begin position="6"/>
        <end position="227"/>
    </location>
</feature>
<dbReference type="PANTHER" id="PTHR46417">
    <property type="entry name" value="TRNA (GUANINE-N(1)-)-METHYLTRANSFERASE"/>
    <property type="match status" value="1"/>
</dbReference>
<dbReference type="Pfam" id="PF01746">
    <property type="entry name" value="tRNA_m1G_MT"/>
    <property type="match status" value="1"/>
</dbReference>
<evidence type="ECO:0000256" key="2">
    <source>
        <dbReference type="ARBA" id="ARBA00004496"/>
    </source>
</evidence>
<dbReference type="GO" id="GO:0052906">
    <property type="term" value="F:tRNA (guanine(37)-N1)-methyltransferase activity"/>
    <property type="evidence" value="ECO:0007669"/>
    <property type="project" value="UniProtKB-UniRule"/>
</dbReference>
<dbReference type="GO" id="GO:0005829">
    <property type="term" value="C:cytosol"/>
    <property type="evidence" value="ECO:0007669"/>
    <property type="project" value="TreeGrafter"/>
</dbReference>
<dbReference type="HAMAP" id="MF_00605">
    <property type="entry name" value="TrmD"/>
    <property type="match status" value="1"/>
</dbReference>
<dbReference type="InterPro" id="IPR023148">
    <property type="entry name" value="tRNA_m1G_MeTrfase_C_sf"/>
</dbReference>
<dbReference type="Proteomes" id="UP000176603">
    <property type="component" value="Unassembled WGS sequence"/>
</dbReference>
<evidence type="ECO:0000256" key="1">
    <source>
        <dbReference type="ARBA" id="ARBA00002634"/>
    </source>
</evidence>
<evidence type="ECO:0000256" key="10">
    <source>
        <dbReference type="ARBA" id="ARBA00022691"/>
    </source>
</evidence>
<gene>
    <name evidence="15" type="primary">trmD</name>
    <name evidence="19" type="ORF">A3E39_02650</name>
</gene>
<dbReference type="AlphaFoldDB" id="A0A1F7UL01"/>
<keyword evidence="9 15" id="KW-0808">Transferase</keyword>
<dbReference type="PANTHER" id="PTHR46417:SF1">
    <property type="entry name" value="TRNA (GUANINE-N(1)-)-METHYLTRANSFERASE"/>
    <property type="match status" value="1"/>
</dbReference>
<evidence type="ECO:0000256" key="9">
    <source>
        <dbReference type="ARBA" id="ARBA00022679"/>
    </source>
</evidence>
<accession>A0A1F7UL01</accession>
<keyword evidence="10 15" id="KW-0949">S-adenosyl-L-methionine</keyword>
<evidence type="ECO:0000256" key="7">
    <source>
        <dbReference type="ARBA" id="ARBA00022490"/>
    </source>
</evidence>
<dbReference type="SUPFAM" id="SSF75217">
    <property type="entry name" value="alpha/beta knot"/>
    <property type="match status" value="1"/>
</dbReference>
<dbReference type="InterPro" id="IPR029028">
    <property type="entry name" value="Alpha/beta_knot_MTases"/>
</dbReference>
<dbReference type="InterPro" id="IPR016009">
    <property type="entry name" value="tRNA_MeTrfase_TRMD/TRM10"/>
</dbReference>
<evidence type="ECO:0000256" key="11">
    <source>
        <dbReference type="ARBA" id="ARBA00022694"/>
    </source>
</evidence>
<evidence type="ECO:0000256" key="12">
    <source>
        <dbReference type="ARBA" id="ARBA00029736"/>
    </source>
</evidence>
<evidence type="ECO:0000256" key="5">
    <source>
        <dbReference type="ARBA" id="ARBA00012807"/>
    </source>
</evidence>
<comment type="subcellular location">
    <subcellularLocation>
        <location evidence="2 15 17">Cytoplasm</location>
    </subcellularLocation>
</comment>
<evidence type="ECO:0000313" key="20">
    <source>
        <dbReference type="Proteomes" id="UP000176603"/>
    </source>
</evidence>
<dbReference type="STRING" id="1802399.A3E39_02650"/>
<evidence type="ECO:0000256" key="6">
    <source>
        <dbReference type="ARBA" id="ARBA00014679"/>
    </source>
</evidence>
<evidence type="ECO:0000256" key="8">
    <source>
        <dbReference type="ARBA" id="ARBA00022603"/>
    </source>
</evidence>
<comment type="caution">
    <text evidence="15">Lacks conserved residue(s) required for the propagation of feature annotation.</text>
</comment>
<dbReference type="NCBIfam" id="NF000648">
    <property type="entry name" value="PRK00026.1"/>
    <property type="match status" value="1"/>
</dbReference>